<dbReference type="RefSeq" id="WP_024093827.1">
    <property type="nucleotide sequence ID" value="NZ_CP019794.1"/>
</dbReference>
<evidence type="ECO:0000313" key="2">
    <source>
        <dbReference type="Proteomes" id="UP000192727"/>
    </source>
</evidence>
<protein>
    <submittedName>
        <fullName evidence="1">Uncharacterized protein</fullName>
    </submittedName>
</protein>
<gene>
    <name evidence="1" type="ORF">B7C51_02450</name>
</gene>
<dbReference type="GeneID" id="64218501"/>
<accession>A0A1U9YRE2</accession>
<dbReference type="AlphaFoldDB" id="A0A1U9YRE2"/>
<evidence type="ECO:0000313" key="1">
    <source>
        <dbReference type="EMBL" id="ARF66906.1"/>
    </source>
</evidence>
<proteinExistence type="predicted"/>
<dbReference type="Proteomes" id="UP000192727">
    <property type="component" value="Chromosome"/>
</dbReference>
<sequence>MNVHKFLYLMVHIVTPLTYFIVSIVWGYFALSKSTWENMLSNLSIMGIYYLLVSVFWITNMKTIDKVMEKLKNEKK</sequence>
<dbReference type="EMBL" id="CP020557">
    <property type="protein sequence ID" value="ARF66906.1"/>
    <property type="molecule type" value="Genomic_DNA"/>
</dbReference>
<name>A0A1U9YRE2_9BACL</name>
<reference evidence="1 2" key="1">
    <citation type="submission" date="2017-03" db="EMBL/GenBank/DDBJ databases">
        <title>Paenibacillus larvae genome sequencing.</title>
        <authorList>
            <person name="Dingman D.W."/>
        </authorList>
    </citation>
    <scope>NUCLEOTIDE SEQUENCE [LARGE SCALE GENOMIC DNA]</scope>
    <source>
        <strain evidence="1 2">SAG 10367</strain>
    </source>
</reference>
<organism evidence="1 2">
    <name type="scientific">Paenibacillus larvae subsp. pulvifaciens</name>
    <dbReference type="NCBI Taxonomy" id="1477"/>
    <lineage>
        <taxon>Bacteria</taxon>
        <taxon>Bacillati</taxon>
        <taxon>Bacillota</taxon>
        <taxon>Bacilli</taxon>
        <taxon>Bacillales</taxon>
        <taxon>Paenibacillaceae</taxon>
        <taxon>Paenibacillus</taxon>
    </lineage>
</organism>